<keyword evidence="6" id="KW-0472">Membrane</keyword>
<dbReference type="Pfam" id="PF01180">
    <property type="entry name" value="DHO_dh"/>
    <property type="match status" value="2"/>
</dbReference>
<comment type="pathway">
    <text evidence="2">Pyrimidine metabolism; UMP biosynthesis via de novo pathway.</text>
</comment>
<evidence type="ECO:0000256" key="1">
    <source>
        <dbReference type="ARBA" id="ARBA00001917"/>
    </source>
</evidence>
<evidence type="ECO:0000256" key="3">
    <source>
        <dbReference type="ARBA" id="ARBA00022630"/>
    </source>
</evidence>
<dbReference type="FunFam" id="3.20.20.70:FF:000242">
    <property type="entry name" value="Dihydroorotate reductase PyrE"/>
    <property type="match status" value="1"/>
</dbReference>
<keyword evidence="10" id="KW-1185">Reference proteome</keyword>
<evidence type="ECO:0000256" key="2">
    <source>
        <dbReference type="ARBA" id="ARBA00004725"/>
    </source>
</evidence>
<feature type="domain" description="Dihydroorotate dehydrogenase catalytic" evidence="8">
    <location>
        <begin position="133"/>
        <end position="413"/>
    </location>
</feature>
<dbReference type="InterPro" id="IPR013785">
    <property type="entry name" value="Aldolase_TIM"/>
</dbReference>
<comment type="cofactor">
    <cofactor evidence="1">
        <name>FMN</name>
        <dbReference type="ChEBI" id="CHEBI:58210"/>
    </cofactor>
</comment>
<feature type="compositionally biased region" description="Low complexity" evidence="7">
    <location>
        <begin position="37"/>
        <end position="48"/>
    </location>
</feature>
<dbReference type="SUPFAM" id="SSF51395">
    <property type="entry name" value="FMN-linked oxidoreductases"/>
    <property type="match status" value="1"/>
</dbReference>
<evidence type="ECO:0000259" key="8">
    <source>
        <dbReference type="Pfam" id="PF01180"/>
    </source>
</evidence>
<dbReference type="NCBIfam" id="TIGR01036">
    <property type="entry name" value="pyrD_sub2"/>
    <property type="match status" value="1"/>
</dbReference>
<gene>
    <name evidence="9" type="ORF">QBC46DRAFT_385855</name>
</gene>
<dbReference type="InterPro" id="IPR005720">
    <property type="entry name" value="Dihydroorotate_DH_cat"/>
</dbReference>
<evidence type="ECO:0000313" key="10">
    <source>
        <dbReference type="Proteomes" id="UP001303473"/>
    </source>
</evidence>
<dbReference type="PANTHER" id="PTHR48109:SF4">
    <property type="entry name" value="DIHYDROOROTATE DEHYDROGENASE (QUINONE), MITOCHONDRIAL"/>
    <property type="match status" value="1"/>
</dbReference>
<accession>A0AAN6N6X5</accession>
<proteinExistence type="predicted"/>
<reference evidence="10" key="1">
    <citation type="journal article" date="2023" name="Mol. Phylogenet. Evol.">
        <title>Genome-scale phylogeny and comparative genomics of the fungal order Sordariales.</title>
        <authorList>
            <person name="Hensen N."/>
            <person name="Bonometti L."/>
            <person name="Westerberg I."/>
            <person name="Brannstrom I.O."/>
            <person name="Guillou S."/>
            <person name="Cros-Aarteil S."/>
            <person name="Calhoun S."/>
            <person name="Haridas S."/>
            <person name="Kuo A."/>
            <person name="Mondo S."/>
            <person name="Pangilinan J."/>
            <person name="Riley R."/>
            <person name="LaButti K."/>
            <person name="Andreopoulos B."/>
            <person name="Lipzen A."/>
            <person name="Chen C."/>
            <person name="Yan M."/>
            <person name="Daum C."/>
            <person name="Ng V."/>
            <person name="Clum A."/>
            <person name="Steindorff A."/>
            <person name="Ohm R.A."/>
            <person name="Martin F."/>
            <person name="Silar P."/>
            <person name="Natvig D.O."/>
            <person name="Lalanne C."/>
            <person name="Gautier V."/>
            <person name="Ament-Velasquez S.L."/>
            <person name="Kruys A."/>
            <person name="Hutchinson M.I."/>
            <person name="Powell A.J."/>
            <person name="Barry K."/>
            <person name="Miller A.N."/>
            <person name="Grigoriev I.V."/>
            <person name="Debuchy R."/>
            <person name="Gladieux P."/>
            <person name="Hiltunen Thoren M."/>
            <person name="Johannesson H."/>
        </authorList>
    </citation>
    <scope>NUCLEOTIDE SEQUENCE [LARGE SCALE GENOMIC DNA]</scope>
    <source>
        <strain evidence="10">CBS 340.73</strain>
    </source>
</reference>
<feature type="domain" description="Dihydroorotate dehydrogenase catalytic" evidence="8">
    <location>
        <begin position="455"/>
        <end position="504"/>
    </location>
</feature>
<sequence length="508" mass="54162">MAAPYLGARRSLSSAFRPLGTPRLPSRTPRLSHVSRRPASTSSSSSSSTDSLLLARLRTLLFGTSVAASMYVVYIYSTDTRASVHRWVVPPLLRLIYPDAEDAHHAGTTALKNLYAFGLHPRERPTEPQNTPLSVSVFGTTLSNPIGISAGLDKDAEIPDPLFALGAAVVEVGGCTPFPQEGNPKPRVFRVPSVDGMVNRYGLNSRGADAMAARLRDRLRKLARGLGLSEQEIMDGQSDVPPGSLMPGRLLCVQIAKNKATNEKDVNAVIKDYVYCVNRLAPYADVLVVNVSSPNTPGLRDLQATEPLTRILSAVVDEARKTDRKQKPKVMVKVSPDEDDDTQMEGVVEAVWMSGVDGVIVGNTTKRRAGLVPEGVKMTGKEQRHLMEEGGYSGPALFEQTLKLVGRYRKMLDGYSLQNGEANAGAAAGGMVATAGAVADQVAGGKGSQEPEQKVIFATGGITNGEQALQVLNAGASVAMVYTGMVYGGSGTVTRIKSEMKEKLIADA</sequence>
<dbReference type="PANTHER" id="PTHR48109">
    <property type="entry name" value="DIHYDROOROTATE DEHYDROGENASE (QUINONE), MITOCHONDRIAL-RELATED"/>
    <property type="match status" value="1"/>
</dbReference>
<dbReference type="GO" id="GO:0009220">
    <property type="term" value="P:pyrimidine ribonucleotide biosynthetic process"/>
    <property type="evidence" value="ECO:0007669"/>
    <property type="project" value="TreeGrafter"/>
</dbReference>
<dbReference type="GO" id="GO:0004152">
    <property type="term" value="F:dihydroorotate dehydrogenase activity"/>
    <property type="evidence" value="ECO:0007669"/>
    <property type="project" value="InterPro"/>
</dbReference>
<evidence type="ECO:0000313" key="9">
    <source>
        <dbReference type="EMBL" id="KAK3940327.1"/>
    </source>
</evidence>
<dbReference type="InterPro" id="IPR005719">
    <property type="entry name" value="Dihydroorotate_DH_2"/>
</dbReference>
<evidence type="ECO:0000256" key="4">
    <source>
        <dbReference type="ARBA" id="ARBA00022643"/>
    </source>
</evidence>
<keyword evidence="3" id="KW-0285">Flavoprotein</keyword>
<dbReference type="AlphaFoldDB" id="A0AAN6N6X5"/>
<evidence type="ECO:0000256" key="5">
    <source>
        <dbReference type="ARBA" id="ARBA00023002"/>
    </source>
</evidence>
<keyword evidence="5" id="KW-0560">Oxidoreductase</keyword>
<organism evidence="9 10">
    <name type="scientific">Diplogelasinospora grovesii</name>
    <dbReference type="NCBI Taxonomy" id="303347"/>
    <lineage>
        <taxon>Eukaryota</taxon>
        <taxon>Fungi</taxon>
        <taxon>Dikarya</taxon>
        <taxon>Ascomycota</taxon>
        <taxon>Pezizomycotina</taxon>
        <taxon>Sordariomycetes</taxon>
        <taxon>Sordariomycetidae</taxon>
        <taxon>Sordariales</taxon>
        <taxon>Diplogelasinosporaceae</taxon>
        <taxon>Diplogelasinospora</taxon>
    </lineage>
</organism>
<dbReference type="CDD" id="cd04738">
    <property type="entry name" value="DHOD_2_like"/>
    <property type="match status" value="1"/>
</dbReference>
<evidence type="ECO:0000256" key="7">
    <source>
        <dbReference type="SAM" id="MobiDB-lite"/>
    </source>
</evidence>
<dbReference type="Proteomes" id="UP001303473">
    <property type="component" value="Unassembled WGS sequence"/>
</dbReference>
<feature type="region of interest" description="Disordered" evidence="7">
    <location>
        <begin position="16"/>
        <end position="48"/>
    </location>
</feature>
<protein>
    <submittedName>
        <fullName evidence="9">Mitochondrial Dihydroorotate dehydrogenase</fullName>
    </submittedName>
</protein>
<dbReference type="GO" id="GO:0006207">
    <property type="term" value="P:'de novo' pyrimidine nucleobase biosynthetic process"/>
    <property type="evidence" value="ECO:0007669"/>
    <property type="project" value="InterPro"/>
</dbReference>
<dbReference type="Gene3D" id="3.20.20.70">
    <property type="entry name" value="Aldolase class I"/>
    <property type="match status" value="2"/>
</dbReference>
<comment type="caution">
    <text evidence="9">The sequence shown here is derived from an EMBL/GenBank/DDBJ whole genome shotgun (WGS) entry which is preliminary data.</text>
</comment>
<keyword evidence="4" id="KW-0288">FMN</keyword>
<dbReference type="EMBL" id="MU853798">
    <property type="protein sequence ID" value="KAK3940327.1"/>
    <property type="molecule type" value="Genomic_DNA"/>
</dbReference>
<dbReference type="GO" id="GO:0005743">
    <property type="term" value="C:mitochondrial inner membrane"/>
    <property type="evidence" value="ECO:0007669"/>
    <property type="project" value="TreeGrafter"/>
</dbReference>
<dbReference type="InterPro" id="IPR050074">
    <property type="entry name" value="DHO_dehydrogenase"/>
</dbReference>
<name>A0AAN6N6X5_9PEZI</name>
<evidence type="ECO:0000256" key="6">
    <source>
        <dbReference type="ARBA" id="ARBA00023136"/>
    </source>
</evidence>